<dbReference type="Proteomes" id="UP001604277">
    <property type="component" value="Unassembled WGS sequence"/>
</dbReference>
<evidence type="ECO:0000313" key="1">
    <source>
        <dbReference type="EMBL" id="KAL2545237.1"/>
    </source>
</evidence>
<accession>A0ABD1W6Q4</accession>
<sequence length="100" mass="11085">MAAAAIQRKDLEKLMQLLNILTEMLIDQRSRRQHGIILSSIIICEPLLSELMSSPGAGRTRSLMEKTASFGSRISELSPGNEGEDCIVCINRQHFLDGND</sequence>
<keyword evidence="2" id="KW-1185">Reference proteome</keyword>
<dbReference type="EMBL" id="JBFOLJ010000004">
    <property type="protein sequence ID" value="KAL2545237.1"/>
    <property type="molecule type" value="Genomic_DNA"/>
</dbReference>
<evidence type="ECO:0000313" key="2">
    <source>
        <dbReference type="Proteomes" id="UP001604277"/>
    </source>
</evidence>
<proteinExistence type="predicted"/>
<organism evidence="1 2">
    <name type="scientific">Forsythia ovata</name>
    <dbReference type="NCBI Taxonomy" id="205694"/>
    <lineage>
        <taxon>Eukaryota</taxon>
        <taxon>Viridiplantae</taxon>
        <taxon>Streptophyta</taxon>
        <taxon>Embryophyta</taxon>
        <taxon>Tracheophyta</taxon>
        <taxon>Spermatophyta</taxon>
        <taxon>Magnoliopsida</taxon>
        <taxon>eudicotyledons</taxon>
        <taxon>Gunneridae</taxon>
        <taxon>Pentapetalae</taxon>
        <taxon>asterids</taxon>
        <taxon>lamiids</taxon>
        <taxon>Lamiales</taxon>
        <taxon>Oleaceae</taxon>
        <taxon>Forsythieae</taxon>
        <taxon>Forsythia</taxon>
    </lineage>
</organism>
<gene>
    <name evidence="1" type="ORF">Fot_14470</name>
</gene>
<dbReference type="AlphaFoldDB" id="A0ABD1W6Q4"/>
<protein>
    <submittedName>
        <fullName evidence="1">Uncharacterized protein</fullName>
    </submittedName>
</protein>
<comment type="caution">
    <text evidence="1">The sequence shown here is derived from an EMBL/GenBank/DDBJ whole genome shotgun (WGS) entry which is preliminary data.</text>
</comment>
<reference evidence="2" key="1">
    <citation type="submission" date="2024-07" db="EMBL/GenBank/DDBJ databases">
        <title>Two chromosome-level genome assemblies of Korean endemic species Abeliophyllum distichum and Forsythia ovata (Oleaceae).</title>
        <authorList>
            <person name="Jang H."/>
        </authorList>
    </citation>
    <scope>NUCLEOTIDE SEQUENCE [LARGE SCALE GENOMIC DNA]</scope>
</reference>
<name>A0ABD1W6Q4_9LAMI</name>